<dbReference type="Gene3D" id="3.40.190.10">
    <property type="entry name" value="Periplasmic binding protein-like II"/>
    <property type="match status" value="2"/>
</dbReference>
<dbReference type="PANTHER" id="PTHR30126">
    <property type="entry name" value="HTH-TYPE TRANSCRIPTIONAL REGULATOR"/>
    <property type="match status" value="1"/>
</dbReference>
<organism evidence="7 8">
    <name type="scientific">Pararhodospirillum photometricum DSM 122</name>
    <dbReference type="NCBI Taxonomy" id="1150469"/>
    <lineage>
        <taxon>Bacteria</taxon>
        <taxon>Pseudomonadati</taxon>
        <taxon>Pseudomonadota</taxon>
        <taxon>Alphaproteobacteria</taxon>
        <taxon>Rhodospirillales</taxon>
        <taxon>Rhodospirillaceae</taxon>
        <taxon>Pararhodospirillum</taxon>
    </lineage>
</organism>
<name>H6SQS7_PARPM</name>
<dbReference type="Proteomes" id="UP000033220">
    <property type="component" value="Chromosome DSM 122"/>
</dbReference>
<keyword evidence="4" id="KW-0804">Transcription</keyword>
<accession>H6SQS7</accession>
<comment type="similarity">
    <text evidence="1">Belongs to the LysR transcriptional regulatory family.</text>
</comment>
<dbReference type="SUPFAM" id="SSF46785">
    <property type="entry name" value="Winged helix' DNA-binding domain"/>
    <property type="match status" value="1"/>
</dbReference>
<dbReference type="STRING" id="1150469.RSPPHO_00766"/>
<sequence length="340" mass="36735">MGTRGLGRPASPAFPSPTPPKPRPECAQPFISVKSELPNLQAKERLPMAAALPALTDVDLRLLRVFLTVVACGGFSAAAVELNISRAAVSLHMADLEQRLGLSLCRRGRAGFRLSDDGKAVHEAAQRLLAAAESFRGEIHALHARLRGTLTIGITDNLVTLPHMRVTHALRGLKERGPDVHVAIRMMPPPDIERGVLDGRLHIGVVPATRPLPGLLAFALYDEEAQLYCGADHPLFAVPEAEITPARLACYDMVAVSPAPTTAPARVTATASDREGVAFLILTGCYLGQLPTHMARQWVAQGRMRALRPDLYRDHVAFQAVIQKGARPNLVLETFLALLK</sequence>
<dbReference type="HOGENOM" id="CLU_039613_0_0_5"/>
<dbReference type="PROSITE" id="PS50931">
    <property type="entry name" value="HTH_LYSR"/>
    <property type="match status" value="1"/>
</dbReference>
<dbReference type="AlphaFoldDB" id="H6SQS7"/>
<feature type="region of interest" description="Disordered" evidence="5">
    <location>
        <begin position="1"/>
        <end position="24"/>
    </location>
</feature>
<protein>
    <submittedName>
        <fullName evidence="7">Transcriptional regulator, LysR family</fullName>
    </submittedName>
</protein>
<gene>
    <name evidence="7" type="ORF">RSPPHO_00766</name>
</gene>
<reference evidence="7 8" key="1">
    <citation type="submission" date="2012-02" db="EMBL/GenBank/DDBJ databases">
        <title>Shotgun genome sequence of Phaeospirillum photometricum DSM 122.</title>
        <authorList>
            <person name="Duquesne K."/>
            <person name="Sturgis J."/>
        </authorList>
    </citation>
    <scope>NUCLEOTIDE SEQUENCE [LARGE SCALE GENOMIC DNA]</scope>
    <source>
        <strain evidence="8">DSM122</strain>
    </source>
</reference>
<keyword evidence="3" id="KW-0238">DNA-binding</keyword>
<dbReference type="KEGG" id="rpm:RSPPHO_00766"/>
<dbReference type="SUPFAM" id="SSF53850">
    <property type="entry name" value="Periplasmic binding protein-like II"/>
    <property type="match status" value="1"/>
</dbReference>
<evidence type="ECO:0000256" key="4">
    <source>
        <dbReference type="ARBA" id="ARBA00023163"/>
    </source>
</evidence>
<dbReference type="CDD" id="cd05466">
    <property type="entry name" value="PBP2_LTTR_substrate"/>
    <property type="match status" value="1"/>
</dbReference>
<feature type="compositionally biased region" description="Pro residues" evidence="5">
    <location>
        <begin position="12"/>
        <end position="21"/>
    </location>
</feature>
<dbReference type="eggNOG" id="COG0583">
    <property type="taxonomic scope" value="Bacteria"/>
</dbReference>
<dbReference type="Pfam" id="PF00126">
    <property type="entry name" value="HTH_1"/>
    <property type="match status" value="1"/>
</dbReference>
<evidence type="ECO:0000256" key="1">
    <source>
        <dbReference type="ARBA" id="ARBA00009437"/>
    </source>
</evidence>
<dbReference type="InterPro" id="IPR000847">
    <property type="entry name" value="LysR_HTH_N"/>
</dbReference>
<proteinExistence type="inferred from homology"/>
<dbReference type="PANTHER" id="PTHR30126:SF98">
    <property type="entry name" value="HTH-TYPE TRANSCRIPTIONAL ACTIVATOR BAUR"/>
    <property type="match status" value="1"/>
</dbReference>
<evidence type="ECO:0000259" key="6">
    <source>
        <dbReference type="PROSITE" id="PS50931"/>
    </source>
</evidence>
<dbReference type="InterPro" id="IPR036390">
    <property type="entry name" value="WH_DNA-bd_sf"/>
</dbReference>
<dbReference type="GO" id="GO:0000976">
    <property type="term" value="F:transcription cis-regulatory region binding"/>
    <property type="evidence" value="ECO:0007669"/>
    <property type="project" value="TreeGrafter"/>
</dbReference>
<dbReference type="InterPro" id="IPR036388">
    <property type="entry name" value="WH-like_DNA-bd_sf"/>
</dbReference>
<dbReference type="InterPro" id="IPR005119">
    <property type="entry name" value="LysR_subst-bd"/>
</dbReference>
<evidence type="ECO:0000256" key="2">
    <source>
        <dbReference type="ARBA" id="ARBA00023015"/>
    </source>
</evidence>
<evidence type="ECO:0000313" key="8">
    <source>
        <dbReference type="Proteomes" id="UP000033220"/>
    </source>
</evidence>
<dbReference type="Pfam" id="PF03466">
    <property type="entry name" value="LysR_substrate"/>
    <property type="match status" value="1"/>
</dbReference>
<dbReference type="PATRIC" id="fig|1150469.3.peg.880"/>
<feature type="domain" description="HTH lysR-type" evidence="6">
    <location>
        <begin position="58"/>
        <end position="115"/>
    </location>
</feature>
<keyword evidence="8" id="KW-1185">Reference proteome</keyword>
<evidence type="ECO:0000313" key="7">
    <source>
        <dbReference type="EMBL" id="CCG07392.1"/>
    </source>
</evidence>
<dbReference type="EMBL" id="HE663493">
    <property type="protein sequence ID" value="CCG07392.1"/>
    <property type="molecule type" value="Genomic_DNA"/>
</dbReference>
<evidence type="ECO:0000256" key="3">
    <source>
        <dbReference type="ARBA" id="ARBA00023125"/>
    </source>
</evidence>
<keyword evidence="2" id="KW-0805">Transcription regulation</keyword>
<dbReference type="GO" id="GO:0003700">
    <property type="term" value="F:DNA-binding transcription factor activity"/>
    <property type="evidence" value="ECO:0007669"/>
    <property type="project" value="InterPro"/>
</dbReference>
<evidence type="ECO:0000256" key="5">
    <source>
        <dbReference type="SAM" id="MobiDB-lite"/>
    </source>
</evidence>
<dbReference type="Gene3D" id="1.10.10.10">
    <property type="entry name" value="Winged helix-like DNA-binding domain superfamily/Winged helix DNA-binding domain"/>
    <property type="match status" value="1"/>
</dbReference>